<evidence type="ECO:0000256" key="1">
    <source>
        <dbReference type="SAM" id="MobiDB-lite"/>
    </source>
</evidence>
<feature type="compositionally biased region" description="Basic and acidic residues" evidence="1">
    <location>
        <begin position="321"/>
        <end position="332"/>
    </location>
</feature>
<dbReference type="PANTHER" id="PTHR47477:SF8">
    <property type="entry name" value="TNF RECEPTOR-ASSOCIATED FACTOR HOMOLOG 1A"/>
    <property type="match status" value="1"/>
</dbReference>
<dbReference type="InterPro" id="IPR008974">
    <property type="entry name" value="TRAF-like"/>
</dbReference>
<protein>
    <recommendedName>
        <fullName evidence="3">MATH domain-containing protein</fullName>
    </recommendedName>
</protein>
<evidence type="ECO:0000313" key="5">
    <source>
        <dbReference type="Proteomes" id="UP000030689"/>
    </source>
</evidence>
<dbReference type="STRING" id="72664.V4L1C5"/>
<dbReference type="Pfam" id="PF22486">
    <property type="entry name" value="MATH_2"/>
    <property type="match status" value="1"/>
</dbReference>
<feature type="transmembrane region" description="Helical" evidence="2">
    <location>
        <begin position="40"/>
        <end position="60"/>
    </location>
</feature>
<dbReference type="CDD" id="cd00121">
    <property type="entry name" value="MATH"/>
    <property type="match status" value="1"/>
</dbReference>
<dbReference type="AlphaFoldDB" id="V4L1C5"/>
<keyword evidence="2" id="KW-0812">Transmembrane</keyword>
<dbReference type="InterPro" id="IPR002083">
    <property type="entry name" value="MATH/TRAF_dom"/>
</dbReference>
<dbReference type="SMART" id="SM00061">
    <property type="entry name" value="MATH"/>
    <property type="match status" value="1"/>
</dbReference>
<dbReference type="PANTHER" id="PTHR47477">
    <property type="entry name" value="TNF RECEPTOR-ASSOCIATED FACTOR HOMOLOG 1A"/>
    <property type="match status" value="1"/>
</dbReference>
<keyword evidence="5" id="KW-1185">Reference proteome</keyword>
<evidence type="ECO:0000256" key="2">
    <source>
        <dbReference type="SAM" id="Phobius"/>
    </source>
</evidence>
<organism evidence="4 5">
    <name type="scientific">Eutrema salsugineum</name>
    <name type="common">Saltwater cress</name>
    <name type="synonym">Sisymbrium salsugineum</name>
    <dbReference type="NCBI Taxonomy" id="72664"/>
    <lineage>
        <taxon>Eukaryota</taxon>
        <taxon>Viridiplantae</taxon>
        <taxon>Streptophyta</taxon>
        <taxon>Embryophyta</taxon>
        <taxon>Tracheophyta</taxon>
        <taxon>Spermatophyta</taxon>
        <taxon>Magnoliopsida</taxon>
        <taxon>eudicotyledons</taxon>
        <taxon>Gunneridae</taxon>
        <taxon>Pentapetalae</taxon>
        <taxon>rosids</taxon>
        <taxon>malvids</taxon>
        <taxon>Brassicales</taxon>
        <taxon>Brassicaceae</taxon>
        <taxon>Eutremeae</taxon>
        <taxon>Eutrema</taxon>
    </lineage>
</organism>
<dbReference type="InterPro" id="IPR055327">
    <property type="entry name" value="TRAF1A/B"/>
</dbReference>
<evidence type="ECO:0000313" key="4">
    <source>
        <dbReference type="EMBL" id="ESQ33523.1"/>
    </source>
</evidence>
<feature type="region of interest" description="Disordered" evidence="1">
    <location>
        <begin position="311"/>
        <end position="332"/>
    </location>
</feature>
<keyword evidence="2" id="KW-1133">Transmembrane helix</keyword>
<dbReference type="Proteomes" id="UP000030689">
    <property type="component" value="Unassembled WGS sequence"/>
</dbReference>
<proteinExistence type="predicted"/>
<dbReference type="PROSITE" id="PS50144">
    <property type="entry name" value="MATH"/>
    <property type="match status" value="1"/>
</dbReference>
<feature type="transmembrane region" description="Helical" evidence="2">
    <location>
        <begin position="12"/>
        <end position="28"/>
    </location>
</feature>
<accession>V4L1C5</accession>
<reference evidence="4 5" key="1">
    <citation type="journal article" date="2013" name="Front. Plant Sci.">
        <title>The Reference Genome of the Halophytic Plant Eutrema salsugineum.</title>
        <authorList>
            <person name="Yang R."/>
            <person name="Jarvis D.E."/>
            <person name="Chen H."/>
            <person name="Beilstein M.A."/>
            <person name="Grimwood J."/>
            <person name="Jenkins J."/>
            <person name="Shu S."/>
            <person name="Prochnik S."/>
            <person name="Xin M."/>
            <person name="Ma C."/>
            <person name="Schmutz J."/>
            <person name="Wing R.A."/>
            <person name="Mitchell-Olds T."/>
            <person name="Schumaker K.S."/>
            <person name="Wang X."/>
        </authorList>
    </citation>
    <scope>NUCLEOTIDE SEQUENCE [LARGE SCALE GENOMIC DNA]</scope>
</reference>
<name>V4L1C5_EUTSA</name>
<feature type="non-terminal residue" evidence="4">
    <location>
        <position position="435"/>
    </location>
</feature>
<dbReference type="KEGG" id="eus:EUTSA_v10009691mg"/>
<keyword evidence="2" id="KW-0472">Membrane</keyword>
<dbReference type="SUPFAM" id="SSF49599">
    <property type="entry name" value="TRAF domain-like"/>
    <property type="match status" value="1"/>
</dbReference>
<dbReference type="OMA" id="QVQVIHE"/>
<dbReference type="EMBL" id="KI517683">
    <property type="protein sequence ID" value="ESQ33523.1"/>
    <property type="molecule type" value="Genomic_DNA"/>
</dbReference>
<sequence>MAEITNEESGMHLHLVFSFPLTSLIRCTKKGSSLKNTHMLCFVFFVYLCFYLFLFVLLLGSKLSELYGTYTCKIENFSQIRNRELRSNVFEVGGYEWSILVYPEGCDVFNHLSLFLCVANRDKLPTGWSHFALFTMSVMNKDPKKSKLSDTLHEFCKKEHDWGWKKFMELFRLHDGFIHDSDSLIIKVQVQVIRERLDRPFPCLDGQYRRELVKVYKRNKRSKLIDDKTRWTSLCAFWLGMDQSSRRKMSREKKDVILKLVVKQFFIKNEVTSPLVMDFLFHVLTSLDRKTDKERVIHSISKQVGKLFMDDLDSSHNGSKTLEDEPKKEREELPAPIVSVERDLFVLVDDAMLLLEKAVLEPLHYERGPQNRMEVGNEGERDEKVLTEFARQTLEVFVLNHIFCNKIEVAYKEDIALKLQEELIREEEGLKKRRT</sequence>
<gene>
    <name evidence="4" type="ORF">EUTSA_v10009691mg</name>
</gene>
<dbReference type="Gramene" id="ESQ33523">
    <property type="protein sequence ID" value="ESQ33523"/>
    <property type="gene ID" value="EUTSA_v10009691mg"/>
</dbReference>
<dbReference type="Gene3D" id="2.60.210.10">
    <property type="entry name" value="Apoptosis, Tumor Necrosis Factor Receptor Associated Protein 2, Chain A"/>
    <property type="match status" value="1"/>
</dbReference>
<evidence type="ECO:0000259" key="3">
    <source>
        <dbReference type="PROSITE" id="PS50144"/>
    </source>
</evidence>
<feature type="domain" description="MATH" evidence="3">
    <location>
        <begin position="67"/>
        <end position="190"/>
    </location>
</feature>
<dbReference type="eggNOG" id="ENOG502QW6P">
    <property type="taxonomic scope" value="Eukaryota"/>
</dbReference>